<comment type="function">
    <text evidence="1">May be involved in environmental stress response.</text>
</comment>
<dbReference type="GO" id="GO:0003677">
    <property type="term" value="F:DNA binding"/>
    <property type="evidence" value="ECO:0007669"/>
    <property type="project" value="InterPro"/>
</dbReference>
<dbReference type="InterPro" id="IPR002653">
    <property type="entry name" value="Znf_A20"/>
</dbReference>
<dbReference type="InterPro" id="IPR035896">
    <property type="entry name" value="AN1-like_Znf"/>
</dbReference>
<evidence type="ECO:0000256" key="4">
    <source>
        <dbReference type="ARBA" id="ARBA00022833"/>
    </source>
</evidence>
<evidence type="ECO:0000256" key="5">
    <source>
        <dbReference type="PROSITE-ProRule" id="PRU00449"/>
    </source>
</evidence>
<sequence length="136" mass="14876">MGDSNLPLCAEGCGFFGSMETKNLCSKCYKDFLKESLVSEFEAKVKVSTTTSTAPKPPVSVDSSSVSTPPKPKNRCECCNKKIGLTGFSCRCGKVLGGIHRYPKEHSCNFDFKTADRLILAKQNPVMKADKLESRI</sequence>
<dbReference type="GeneID" id="111277444"/>
<dbReference type="FunFam" id="4.10.1110.10:FF:000001">
    <property type="entry name" value="Zinc finger AN1-type containing 6"/>
    <property type="match status" value="1"/>
</dbReference>
<protein>
    <submittedName>
        <fullName evidence="10">Zinc finger A20 and AN1 domain-containing stress-associated protein 12-like</fullName>
    </submittedName>
</protein>
<dbReference type="KEGG" id="dzi:111277444"/>
<keyword evidence="3 5" id="KW-0863">Zinc-finger</keyword>
<dbReference type="InterPro" id="IPR050652">
    <property type="entry name" value="AN1_A20_ZnFinger"/>
</dbReference>
<feature type="compositionally biased region" description="Low complexity" evidence="6">
    <location>
        <begin position="59"/>
        <end position="68"/>
    </location>
</feature>
<dbReference type="Proteomes" id="UP000515121">
    <property type="component" value="Unplaced"/>
</dbReference>
<dbReference type="Pfam" id="PF01754">
    <property type="entry name" value="zf-A20"/>
    <property type="match status" value="1"/>
</dbReference>
<gene>
    <name evidence="10" type="primary">LOC111277444</name>
</gene>
<feature type="domain" description="AN1-type" evidence="8">
    <location>
        <begin position="70"/>
        <end position="116"/>
    </location>
</feature>
<evidence type="ECO:0000256" key="2">
    <source>
        <dbReference type="ARBA" id="ARBA00022723"/>
    </source>
</evidence>
<dbReference type="SUPFAM" id="SSF57716">
    <property type="entry name" value="Glucocorticoid receptor-like (DNA-binding domain)"/>
    <property type="match status" value="1"/>
</dbReference>
<name>A0A6P5WVU7_DURZI</name>
<feature type="region of interest" description="Disordered" evidence="6">
    <location>
        <begin position="48"/>
        <end position="73"/>
    </location>
</feature>
<dbReference type="SMART" id="SM00154">
    <property type="entry name" value="ZnF_AN1"/>
    <property type="match status" value="1"/>
</dbReference>
<dbReference type="GO" id="GO:0008270">
    <property type="term" value="F:zinc ion binding"/>
    <property type="evidence" value="ECO:0007669"/>
    <property type="project" value="UniProtKB-KW"/>
</dbReference>
<evidence type="ECO:0000256" key="3">
    <source>
        <dbReference type="ARBA" id="ARBA00022771"/>
    </source>
</evidence>
<feature type="domain" description="A20-type" evidence="7">
    <location>
        <begin position="3"/>
        <end position="37"/>
    </location>
</feature>
<dbReference type="InterPro" id="IPR000058">
    <property type="entry name" value="Znf_AN1"/>
</dbReference>
<accession>A0A6P5WVU7</accession>
<dbReference type="SUPFAM" id="SSF118310">
    <property type="entry name" value="AN1-like Zinc finger"/>
    <property type="match status" value="1"/>
</dbReference>
<dbReference type="Gene3D" id="4.10.1110.10">
    <property type="entry name" value="AN1-like Zinc finger"/>
    <property type="match status" value="1"/>
</dbReference>
<keyword evidence="2" id="KW-0479">Metal-binding</keyword>
<dbReference type="OrthoDB" id="428577at2759"/>
<dbReference type="SMART" id="SM00259">
    <property type="entry name" value="ZnF_A20"/>
    <property type="match status" value="1"/>
</dbReference>
<reference evidence="10" key="1">
    <citation type="submission" date="2025-08" db="UniProtKB">
        <authorList>
            <consortium name="RefSeq"/>
        </authorList>
    </citation>
    <scope>IDENTIFICATION</scope>
    <source>
        <tissue evidence="10">Fruit stalk</tissue>
    </source>
</reference>
<keyword evidence="4" id="KW-0862">Zinc</keyword>
<evidence type="ECO:0000256" key="1">
    <source>
        <dbReference type="ARBA" id="ARBA00003732"/>
    </source>
</evidence>
<dbReference type="PROSITE" id="PS51039">
    <property type="entry name" value="ZF_AN1"/>
    <property type="match status" value="1"/>
</dbReference>
<organism evidence="9 10">
    <name type="scientific">Durio zibethinus</name>
    <name type="common">Durian</name>
    <dbReference type="NCBI Taxonomy" id="66656"/>
    <lineage>
        <taxon>Eukaryota</taxon>
        <taxon>Viridiplantae</taxon>
        <taxon>Streptophyta</taxon>
        <taxon>Embryophyta</taxon>
        <taxon>Tracheophyta</taxon>
        <taxon>Spermatophyta</taxon>
        <taxon>Magnoliopsida</taxon>
        <taxon>eudicotyledons</taxon>
        <taxon>Gunneridae</taxon>
        <taxon>Pentapetalae</taxon>
        <taxon>rosids</taxon>
        <taxon>malvids</taxon>
        <taxon>Malvales</taxon>
        <taxon>Malvaceae</taxon>
        <taxon>Helicteroideae</taxon>
        <taxon>Durio</taxon>
    </lineage>
</organism>
<evidence type="ECO:0000313" key="9">
    <source>
        <dbReference type="Proteomes" id="UP000515121"/>
    </source>
</evidence>
<evidence type="ECO:0000259" key="8">
    <source>
        <dbReference type="PROSITE" id="PS51039"/>
    </source>
</evidence>
<dbReference type="PANTHER" id="PTHR10634:SF124">
    <property type="entry name" value="ZINC FINGER A20 AND AN1 DOMAIN-CONTAINING STRESS-ASSOCIATED PROTEIN 8-RELATED"/>
    <property type="match status" value="1"/>
</dbReference>
<evidence type="ECO:0000313" key="10">
    <source>
        <dbReference type="RefSeq" id="XP_022719626.1"/>
    </source>
</evidence>
<keyword evidence="9" id="KW-1185">Reference proteome</keyword>
<dbReference type="RefSeq" id="XP_022719626.1">
    <property type="nucleotide sequence ID" value="XM_022863891.1"/>
</dbReference>
<proteinExistence type="predicted"/>
<dbReference type="AlphaFoldDB" id="A0A6P5WVU7"/>
<dbReference type="PANTHER" id="PTHR10634">
    <property type="entry name" value="AN1-TYPE ZINC FINGER PROTEIN"/>
    <property type="match status" value="1"/>
</dbReference>
<dbReference type="PROSITE" id="PS51036">
    <property type="entry name" value="ZF_A20"/>
    <property type="match status" value="1"/>
</dbReference>
<evidence type="ECO:0000259" key="7">
    <source>
        <dbReference type="PROSITE" id="PS51036"/>
    </source>
</evidence>
<evidence type="ECO:0000256" key="6">
    <source>
        <dbReference type="SAM" id="MobiDB-lite"/>
    </source>
</evidence>
<dbReference type="Gene3D" id="1.20.5.4770">
    <property type="match status" value="1"/>
</dbReference>